<evidence type="ECO:0000313" key="1">
    <source>
        <dbReference type="EMBL" id="KZP31846.1"/>
    </source>
</evidence>
<organism evidence="1 2">
    <name type="scientific">Athelia psychrophila</name>
    <dbReference type="NCBI Taxonomy" id="1759441"/>
    <lineage>
        <taxon>Eukaryota</taxon>
        <taxon>Fungi</taxon>
        <taxon>Dikarya</taxon>
        <taxon>Basidiomycota</taxon>
        <taxon>Agaricomycotina</taxon>
        <taxon>Agaricomycetes</taxon>
        <taxon>Agaricomycetidae</taxon>
        <taxon>Atheliales</taxon>
        <taxon>Atheliaceae</taxon>
        <taxon>Athelia</taxon>
    </lineage>
</organism>
<accession>A0A166UMV1</accession>
<keyword evidence="2" id="KW-1185">Reference proteome</keyword>
<dbReference type="Proteomes" id="UP000076532">
    <property type="component" value="Unassembled WGS sequence"/>
</dbReference>
<dbReference type="EMBL" id="KV417488">
    <property type="protein sequence ID" value="KZP31846.1"/>
    <property type="molecule type" value="Genomic_DNA"/>
</dbReference>
<evidence type="ECO:0000313" key="2">
    <source>
        <dbReference type="Proteomes" id="UP000076532"/>
    </source>
</evidence>
<gene>
    <name evidence="1" type="ORF">FIBSPDRAFT_883173</name>
</gene>
<sequence length="306" mass="34085">MAVSTNLVESPRRALWLPVHEDHTPFTGGSKVALPADSHVVVWYHSDVSGLSAGICEYLGISSIYVYAAASRPVLVDPRRVLNERFELRFRRAYLSQLHLDFCLEKLVSWESMGTRLLAVILVNISHGFLPELIRKYNPRYAQPDLTVQEEERNPYKQVAELLLEKEVFTRFVVRHNSHINALIPGNHQHIRAALFVVVTGISNALLYQGLAAGEPAGRLGRLGWAQMQNRVVRMRWMSVGRAWVLGQPGGYQEMRFCDVAVFARGGAAAASVTAITRLGINANPSGPLLPTSSSYIFAIEHFLSL</sequence>
<proteinExistence type="predicted"/>
<reference evidence="1 2" key="1">
    <citation type="journal article" date="2016" name="Mol. Biol. Evol.">
        <title>Comparative Genomics of Early-Diverging Mushroom-Forming Fungi Provides Insights into the Origins of Lignocellulose Decay Capabilities.</title>
        <authorList>
            <person name="Nagy L.G."/>
            <person name="Riley R."/>
            <person name="Tritt A."/>
            <person name="Adam C."/>
            <person name="Daum C."/>
            <person name="Floudas D."/>
            <person name="Sun H."/>
            <person name="Yadav J.S."/>
            <person name="Pangilinan J."/>
            <person name="Larsson K.H."/>
            <person name="Matsuura K."/>
            <person name="Barry K."/>
            <person name="Labutti K."/>
            <person name="Kuo R."/>
            <person name="Ohm R.A."/>
            <person name="Bhattacharya S.S."/>
            <person name="Shirouzu T."/>
            <person name="Yoshinaga Y."/>
            <person name="Martin F.M."/>
            <person name="Grigoriev I.V."/>
            <person name="Hibbett D.S."/>
        </authorList>
    </citation>
    <scope>NUCLEOTIDE SEQUENCE [LARGE SCALE GENOMIC DNA]</scope>
    <source>
        <strain evidence="1 2">CBS 109695</strain>
    </source>
</reference>
<protein>
    <submittedName>
        <fullName evidence="1">Uncharacterized protein</fullName>
    </submittedName>
</protein>
<name>A0A166UMV1_9AGAM</name>
<dbReference type="AlphaFoldDB" id="A0A166UMV1"/>